<dbReference type="InterPro" id="IPR036291">
    <property type="entry name" value="NAD(P)-bd_dom_sf"/>
</dbReference>
<name>A0A315ZD31_SEDFL</name>
<dbReference type="RefSeq" id="WP_109617195.1">
    <property type="nucleotide sequence ID" value="NZ_QGDO01000002.1"/>
</dbReference>
<dbReference type="InterPro" id="IPR016040">
    <property type="entry name" value="NAD(P)-bd_dom"/>
</dbReference>
<gene>
    <name evidence="2" type="ORF">BC781_102560</name>
</gene>
<feature type="domain" description="NAD(P)-binding" evidence="1">
    <location>
        <begin position="10"/>
        <end position="190"/>
    </location>
</feature>
<dbReference type="AlphaFoldDB" id="A0A315ZD31"/>
<dbReference type="SUPFAM" id="SSF51735">
    <property type="entry name" value="NAD(P)-binding Rossmann-fold domains"/>
    <property type="match status" value="1"/>
</dbReference>
<proteinExistence type="predicted"/>
<dbReference type="GO" id="GO:0044877">
    <property type="term" value="F:protein-containing complex binding"/>
    <property type="evidence" value="ECO:0007669"/>
    <property type="project" value="TreeGrafter"/>
</dbReference>
<dbReference type="OrthoDB" id="9803892at2"/>
<organism evidence="2 3">
    <name type="scientific">Sediminitomix flava</name>
    <dbReference type="NCBI Taxonomy" id="379075"/>
    <lineage>
        <taxon>Bacteria</taxon>
        <taxon>Pseudomonadati</taxon>
        <taxon>Bacteroidota</taxon>
        <taxon>Cytophagia</taxon>
        <taxon>Cytophagales</taxon>
        <taxon>Flammeovirgaceae</taxon>
        <taxon>Sediminitomix</taxon>
    </lineage>
</organism>
<dbReference type="Proteomes" id="UP000245535">
    <property type="component" value="Unassembled WGS sequence"/>
</dbReference>
<evidence type="ECO:0000313" key="2">
    <source>
        <dbReference type="EMBL" id="PWJ43013.1"/>
    </source>
</evidence>
<accession>A0A315ZD31</accession>
<sequence length="289" mass="32719">MDSKKVLVAGATGYLGQFLVKELKERGYWVRVLIRKESQKKRFDKVDDFFIGQITQADSLEGITEGIDWVFSSIGITRQKDGMTYMDVDYQGNSNLLKEALKNEVEAFQYISAINGDKLKQLKIFEAKERFVDELKASKIKSCVLRPNGFFSDMRDFLNMAKGGRVYLFGDGNFKLNPIHGADLAKVCVDKMIEGIEEETVGGMDILSQNELAELALKAWGKPKKVTHLPDWIRTTTIKLLRALTSSKTYGPVEFFMTAMASDNIAHKYGTHKLEDFFNAEVQALKEKL</sequence>
<evidence type="ECO:0000313" key="3">
    <source>
        <dbReference type="Proteomes" id="UP000245535"/>
    </source>
</evidence>
<dbReference type="InterPro" id="IPR051207">
    <property type="entry name" value="ComplexI_NDUFA9_subunit"/>
</dbReference>
<dbReference type="Gene3D" id="3.40.50.720">
    <property type="entry name" value="NAD(P)-binding Rossmann-like Domain"/>
    <property type="match status" value="1"/>
</dbReference>
<reference evidence="2 3" key="1">
    <citation type="submission" date="2018-03" db="EMBL/GenBank/DDBJ databases">
        <title>Genomic Encyclopedia of Archaeal and Bacterial Type Strains, Phase II (KMG-II): from individual species to whole genera.</title>
        <authorList>
            <person name="Goeker M."/>
        </authorList>
    </citation>
    <scope>NUCLEOTIDE SEQUENCE [LARGE SCALE GENOMIC DNA]</scope>
    <source>
        <strain evidence="2 3">DSM 28229</strain>
    </source>
</reference>
<dbReference type="EMBL" id="QGDO01000002">
    <property type="protein sequence ID" value="PWJ43013.1"/>
    <property type="molecule type" value="Genomic_DNA"/>
</dbReference>
<protein>
    <submittedName>
        <fullName evidence="2">Uncharacterized protein YbjT (DUF2867 family)</fullName>
    </submittedName>
</protein>
<keyword evidence="3" id="KW-1185">Reference proteome</keyword>
<dbReference type="PANTHER" id="PTHR12126:SF11">
    <property type="entry name" value="NADH DEHYDROGENASE [UBIQUINONE] 1 ALPHA SUBCOMPLEX SUBUNIT 9, MITOCHONDRIAL"/>
    <property type="match status" value="1"/>
</dbReference>
<comment type="caution">
    <text evidence="2">The sequence shown here is derived from an EMBL/GenBank/DDBJ whole genome shotgun (WGS) entry which is preliminary data.</text>
</comment>
<dbReference type="PANTHER" id="PTHR12126">
    <property type="entry name" value="NADH-UBIQUINONE OXIDOREDUCTASE 39 KDA SUBUNIT-RELATED"/>
    <property type="match status" value="1"/>
</dbReference>
<dbReference type="CDD" id="cd05243">
    <property type="entry name" value="SDR_a5"/>
    <property type="match status" value="1"/>
</dbReference>
<evidence type="ECO:0000259" key="1">
    <source>
        <dbReference type="Pfam" id="PF13460"/>
    </source>
</evidence>
<dbReference type="Pfam" id="PF13460">
    <property type="entry name" value="NAD_binding_10"/>
    <property type="match status" value="1"/>
</dbReference>